<evidence type="ECO:0000313" key="3">
    <source>
        <dbReference type="Proteomes" id="UP000308652"/>
    </source>
</evidence>
<dbReference type="OrthoDB" id="1461976at2759"/>
<dbReference type="GO" id="GO:0016491">
    <property type="term" value="F:oxidoreductase activity"/>
    <property type="evidence" value="ECO:0007669"/>
    <property type="project" value="InterPro"/>
</dbReference>
<sequence>MLDIFEDSPEYKLRKAAPFKPPTVTLAELRAGIPKHLYQKSTLKGFYYFLRDVTCLVVMNRFGCLIDPVVKSALHAGHNIALVNTLKYAAWCFYLHWQGVIFAGLWCLGHEAGHGTLSDCSIINNTLGFILHTFLLTPYYAWRSTHHAHHRATMSVERDENYVPRTRIDYQLPAEGTSTIWDYHEVFEDTPIYTLLRMLLMQAIGMQFYFLTNAMGSPMYPPGTNHFNPSSPLFKPHERNGIIASNVGLSVMASLLYVCTSKLGVMSFILHYFIPYILANHWIVMLTYLHHSDPTIPHYRAKQWTYLRGALATVDRPFLGWAGRFFLHNVSHDHISHHLNSSIPFYNQPQATEHIKMILGGDYNYDSTNTFRALYRTFTECCFIEDEGDIVFYKNKDGKASRHLAHDALENVPRLAF</sequence>
<proteinExistence type="predicted"/>
<dbReference type="PANTHER" id="PTHR32100">
    <property type="entry name" value="OMEGA-6 FATTY ACID DESATURASE, CHLOROPLASTIC"/>
    <property type="match status" value="1"/>
</dbReference>
<dbReference type="Proteomes" id="UP000308652">
    <property type="component" value="Unassembled WGS sequence"/>
</dbReference>
<protein>
    <submittedName>
        <fullName evidence="2">Delta-12 fatty acid desaturase</fullName>
    </submittedName>
</protein>
<dbReference type="GO" id="GO:0006629">
    <property type="term" value="P:lipid metabolic process"/>
    <property type="evidence" value="ECO:0007669"/>
    <property type="project" value="InterPro"/>
</dbReference>
<organism evidence="2 3">
    <name type="scientific">Crucibulum laeve</name>
    <dbReference type="NCBI Taxonomy" id="68775"/>
    <lineage>
        <taxon>Eukaryota</taxon>
        <taxon>Fungi</taxon>
        <taxon>Dikarya</taxon>
        <taxon>Basidiomycota</taxon>
        <taxon>Agaricomycotina</taxon>
        <taxon>Agaricomycetes</taxon>
        <taxon>Agaricomycetidae</taxon>
        <taxon>Agaricales</taxon>
        <taxon>Agaricineae</taxon>
        <taxon>Nidulariaceae</taxon>
        <taxon>Crucibulum</taxon>
    </lineage>
</organism>
<evidence type="ECO:0000259" key="1">
    <source>
        <dbReference type="Pfam" id="PF00487"/>
    </source>
</evidence>
<dbReference type="InterPro" id="IPR012171">
    <property type="entry name" value="Fatty_acid_desaturase"/>
</dbReference>
<accession>A0A5C3LH29</accession>
<dbReference type="EMBL" id="ML213687">
    <property type="protein sequence ID" value="TFK32080.1"/>
    <property type="molecule type" value="Genomic_DNA"/>
</dbReference>
<reference evidence="2 3" key="1">
    <citation type="journal article" date="2019" name="Nat. Ecol. Evol.">
        <title>Megaphylogeny resolves global patterns of mushroom evolution.</title>
        <authorList>
            <person name="Varga T."/>
            <person name="Krizsan K."/>
            <person name="Foldi C."/>
            <person name="Dima B."/>
            <person name="Sanchez-Garcia M."/>
            <person name="Sanchez-Ramirez S."/>
            <person name="Szollosi G.J."/>
            <person name="Szarkandi J.G."/>
            <person name="Papp V."/>
            <person name="Albert L."/>
            <person name="Andreopoulos W."/>
            <person name="Angelini C."/>
            <person name="Antonin V."/>
            <person name="Barry K.W."/>
            <person name="Bougher N.L."/>
            <person name="Buchanan P."/>
            <person name="Buyck B."/>
            <person name="Bense V."/>
            <person name="Catcheside P."/>
            <person name="Chovatia M."/>
            <person name="Cooper J."/>
            <person name="Damon W."/>
            <person name="Desjardin D."/>
            <person name="Finy P."/>
            <person name="Geml J."/>
            <person name="Haridas S."/>
            <person name="Hughes K."/>
            <person name="Justo A."/>
            <person name="Karasinski D."/>
            <person name="Kautmanova I."/>
            <person name="Kiss B."/>
            <person name="Kocsube S."/>
            <person name="Kotiranta H."/>
            <person name="LaButti K.M."/>
            <person name="Lechner B.E."/>
            <person name="Liimatainen K."/>
            <person name="Lipzen A."/>
            <person name="Lukacs Z."/>
            <person name="Mihaltcheva S."/>
            <person name="Morgado L.N."/>
            <person name="Niskanen T."/>
            <person name="Noordeloos M.E."/>
            <person name="Ohm R.A."/>
            <person name="Ortiz-Santana B."/>
            <person name="Ovrebo C."/>
            <person name="Racz N."/>
            <person name="Riley R."/>
            <person name="Savchenko A."/>
            <person name="Shiryaev A."/>
            <person name="Soop K."/>
            <person name="Spirin V."/>
            <person name="Szebenyi C."/>
            <person name="Tomsovsky M."/>
            <person name="Tulloss R.E."/>
            <person name="Uehling J."/>
            <person name="Grigoriev I.V."/>
            <person name="Vagvolgyi C."/>
            <person name="Papp T."/>
            <person name="Martin F.M."/>
            <person name="Miettinen O."/>
            <person name="Hibbett D.S."/>
            <person name="Nagy L.G."/>
        </authorList>
    </citation>
    <scope>NUCLEOTIDE SEQUENCE [LARGE SCALE GENOMIC DNA]</scope>
    <source>
        <strain evidence="2 3">CBS 166.37</strain>
    </source>
</reference>
<dbReference type="STRING" id="68775.A0A5C3LH29"/>
<evidence type="ECO:0000313" key="2">
    <source>
        <dbReference type="EMBL" id="TFK32080.1"/>
    </source>
</evidence>
<keyword evidence="3" id="KW-1185">Reference proteome</keyword>
<dbReference type="InterPro" id="IPR005804">
    <property type="entry name" value="FA_desaturase_dom"/>
</dbReference>
<name>A0A5C3LH29_9AGAR</name>
<gene>
    <name evidence="2" type="ORF">BDQ12DRAFT_693000</name>
</gene>
<dbReference type="AlphaFoldDB" id="A0A5C3LH29"/>
<feature type="domain" description="Fatty acid desaturase" evidence="1">
    <location>
        <begin position="91"/>
        <end position="359"/>
    </location>
</feature>
<dbReference type="Pfam" id="PF00487">
    <property type="entry name" value="FA_desaturase"/>
    <property type="match status" value="1"/>
</dbReference>